<evidence type="ECO:0000256" key="2">
    <source>
        <dbReference type="ARBA" id="ARBA00022692"/>
    </source>
</evidence>
<keyword evidence="3 5" id="KW-1133">Transmembrane helix</keyword>
<dbReference type="KEGG" id="api:100168641"/>
<keyword evidence="7" id="KW-1185">Reference proteome</keyword>
<dbReference type="Proteomes" id="UP000007819">
    <property type="component" value="Chromosome A1"/>
</dbReference>
<dbReference type="InterPro" id="IPR038599">
    <property type="entry name" value="LAP1C-like_C_sf"/>
</dbReference>
<dbReference type="Gene3D" id="3.40.50.12190">
    <property type="match status" value="1"/>
</dbReference>
<organism evidence="6 7">
    <name type="scientific">Acyrthosiphon pisum</name>
    <name type="common">Pea aphid</name>
    <dbReference type="NCBI Taxonomy" id="7029"/>
    <lineage>
        <taxon>Eukaryota</taxon>
        <taxon>Metazoa</taxon>
        <taxon>Ecdysozoa</taxon>
        <taxon>Arthropoda</taxon>
        <taxon>Hexapoda</taxon>
        <taxon>Insecta</taxon>
        <taxon>Pterygota</taxon>
        <taxon>Neoptera</taxon>
        <taxon>Paraneoptera</taxon>
        <taxon>Hemiptera</taxon>
        <taxon>Sternorrhyncha</taxon>
        <taxon>Aphidomorpha</taxon>
        <taxon>Aphidoidea</taxon>
        <taxon>Aphididae</taxon>
        <taxon>Macrosiphini</taxon>
        <taxon>Acyrthosiphon</taxon>
    </lineage>
</organism>
<evidence type="ECO:0000256" key="1">
    <source>
        <dbReference type="ARBA" id="ARBA00004370"/>
    </source>
</evidence>
<evidence type="ECO:0000256" key="5">
    <source>
        <dbReference type="SAM" id="Phobius"/>
    </source>
</evidence>
<reference evidence="7" key="1">
    <citation type="submission" date="2010-06" db="EMBL/GenBank/DDBJ databases">
        <authorList>
            <person name="Jiang H."/>
            <person name="Abraham K."/>
            <person name="Ali S."/>
            <person name="Alsbrooks S.L."/>
            <person name="Anim B.N."/>
            <person name="Anosike U.S."/>
            <person name="Attaway T."/>
            <person name="Bandaranaike D.P."/>
            <person name="Battles P.K."/>
            <person name="Bell S.N."/>
            <person name="Bell A.V."/>
            <person name="Beltran B."/>
            <person name="Bickham C."/>
            <person name="Bustamante Y."/>
            <person name="Caleb T."/>
            <person name="Canada A."/>
            <person name="Cardenas V."/>
            <person name="Carter K."/>
            <person name="Chacko J."/>
            <person name="Chandrabose M.N."/>
            <person name="Chavez D."/>
            <person name="Chavez A."/>
            <person name="Chen L."/>
            <person name="Chu H.-S."/>
            <person name="Claassen K.J."/>
            <person name="Cockrell R."/>
            <person name="Collins M."/>
            <person name="Cooper J.A."/>
            <person name="Cree A."/>
            <person name="Curry S.M."/>
            <person name="Da Y."/>
            <person name="Dao M.D."/>
            <person name="Das B."/>
            <person name="Davila M.-L."/>
            <person name="Davy-Carroll L."/>
            <person name="Denson S."/>
            <person name="Dinh H."/>
            <person name="Ebong V.E."/>
            <person name="Edwards J.R."/>
            <person name="Egan A."/>
            <person name="El-Daye J."/>
            <person name="Escobedo L."/>
            <person name="Fernandez S."/>
            <person name="Fernando P.R."/>
            <person name="Flagg N."/>
            <person name="Forbes L.D."/>
            <person name="Fowler R.G."/>
            <person name="Fu Q."/>
            <person name="Gabisi R.A."/>
            <person name="Ganer J."/>
            <person name="Garbino Pronczuk A."/>
            <person name="Garcia R.M."/>
            <person name="Garner T."/>
            <person name="Garrett T.E."/>
            <person name="Gonzalez D.A."/>
            <person name="Hamid H."/>
            <person name="Hawkins E.S."/>
            <person name="Hirani K."/>
            <person name="Hogues M.E."/>
            <person name="Hollins B."/>
            <person name="Hsiao C.-H."/>
            <person name="Jabil R."/>
            <person name="James M.L."/>
            <person name="Jhangiani S.N."/>
            <person name="Johnson B."/>
            <person name="Johnson Q."/>
            <person name="Joshi V."/>
            <person name="Kalu J.B."/>
            <person name="Kam C."/>
            <person name="Kashfia A."/>
            <person name="Keebler J."/>
            <person name="Kisamo H."/>
            <person name="Kovar C.L."/>
            <person name="Lago L.A."/>
            <person name="Lai C.-Y."/>
            <person name="Laidlaw J."/>
            <person name="Lara F."/>
            <person name="Le T.-K."/>
            <person name="Lee S.L."/>
            <person name="Legall F.H."/>
            <person name="Lemon S.J."/>
            <person name="Lewis L.R."/>
            <person name="Li B."/>
            <person name="Liu Y."/>
            <person name="Liu Y.-S."/>
            <person name="Lopez J."/>
            <person name="Lozado R.J."/>
            <person name="Lu J."/>
            <person name="Madu R.C."/>
            <person name="Maheshwari M."/>
            <person name="Maheshwari R."/>
            <person name="Malloy K."/>
            <person name="Martinez E."/>
            <person name="Mathew T."/>
            <person name="Mercado I.C."/>
            <person name="Mercado C."/>
            <person name="Meyer B."/>
            <person name="Montgomery K."/>
            <person name="Morgan M.B."/>
            <person name="Munidasa M."/>
            <person name="Nazareth L.V."/>
            <person name="Nelson J."/>
            <person name="Ng B.M."/>
            <person name="Nguyen N.B."/>
            <person name="Nguyen P.Q."/>
            <person name="Nguyen T."/>
            <person name="Obregon M."/>
            <person name="Okwuonu G.O."/>
            <person name="Onwere C.G."/>
            <person name="Orozco G."/>
            <person name="Parra A."/>
            <person name="Patel S."/>
            <person name="Patil S."/>
            <person name="Perez A."/>
            <person name="Perez Y."/>
            <person name="Pham C."/>
            <person name="Primus E.L."/>
            <person name="Pu L.-L."/>
            <person name="Puazo M."/>
            <person name="Qin X."/>
            <person name="Quiroz J.B."/>
            <person name="Reese J."/>
            <person name="Richards S."/>
            <person name="Rives C.M."/>
            <person name="Robberts R."/>
            <person name="Ruiz S.J."/>
            <person name="Ruiz M.J."/>
            <person name="Santibanez J."/>
            <person name="Schneider B.W."/>
            <person name="Sisson I."/>
            <person name="Smith M."/>
            <person name="Sodergren E."/>
            <person name="Song X.-Z."/>
            <person name="Song B.B."/>
            <person name="Summersgill H."/>
            <person name="Thelus R."/>
            <person name="Thornton R.D."/>
            <person name="Trejos Z.Y."/>
            <person name="Usmani K."/>
            <person name="Vattathil S."/>
            <person name="Villasana D."/>
            <person name="Walker D.L."/>
            <person name="Wang S."/>
            <person name="Wang K."/>
            <person name="White C.S."/>
            <person name="Williams A.C."/>
            <person name="Williamson J."/>
            <person name="Wilson K."/>
            <person name="Woghiren I.O."/>
            <person name="Woodworth J.R."/>
            <person name="Worley K.C."/>
            <person name="Wright R.A."/>
            <person name="Wu W."/>
            <person name="Young L."/>
            <person name="Zhang L."/>
            <person name="Zhang J."/>
            <person name="Zhu Y."/>
            <person name="Muzny D.M."/>
            <person name="Weinstock G."/>
            <person name="Gibbs R.A."/>
        </authorList>
    </citation>
    <scope>NUCLEOTIDE SEQUENCE [LARGE SCALE GENOMIC DNA]</scope>
    <source>
        <strain evidence="7">LSR1</strain>
    </source>
</reference>
<sequence>MAKLCEEPLQGCQLCGYRVRNYTPEFIQLLKTEFSENKEFKIFFNKYNENPDFVNDLCEKCQISNWRKIKHTNYNRVKQNERTADTPRKSFWSYTLIVLIIMVSMLGGYLLSNFDNMSICKYSNSNGLSKDKLITTMMSLKNHFPSLQQGMIKKLGSAFSRLQTPGEPIVFMLLHNDANKQTTDCLASYASISAKQHIFTNSVHSLWINGSEWTSYSKRDHEDLFYEKLNAPLEKNEVLVLENLQDLPWSLAKALHHLCDSENPKYAKAMYMLELRVNGDLQQLSDGDKILAAERAMNMAWQDAPNEYREPLIARLTSFVDAVQWESEEACHGESFIRISPPSSSHSNAASIL</sequence>
<comment type="subcellular location">
    <subcellularLocation>
        <location evidence="1">Membrane</location>
    </subcellularLocation>
</comment>
<dbReference type="PANTHER" id="PTHR18843:SF7">
    <property type="entry name" value="LAMINA-ASSOCIATED POLYPEPTIDE 1B ISOFORM 1-RELATED"/>
    <property type="match status" value="1"/>
</dbReference>
<proteinExistence type="predicted"/>
<dbReference type="GO" id="GO:0061024">
    <property type="term" value="P:membrane organization"/>
    <property type="evidence" value="ECO:0007669"/>
    <property type="project" value="TreeGrafter"/>
</dbReference>
<reference evidence="6" key="2">
    <citation type="submission" date="2022-06" db="UniProtKB">
        <authorList>
            <consortium name="EnsemblMetazoa"/>
        </authorList>
    </citation>
    <scope>IDENTIFICATION</scope>
</reference>
<dbReference type="InterPro" id="IPR008662">
    <property type="entry name" value="TOIP1/2"/>
</dbReference>
<dbReference type="EnsemblMetazoa" id="XM_001951105.5">
    <property type="protein sequence ID" value="XP_001951140.2"/>
    <property type="gene ID" value="LOC100168641"/>
</dbReference>
<protein>
    <submittedName>
        <fullName evidence="6">Uncharacterized protein</fullName>
    </submittedName>
</protein>
<dbReference type="GO" id="GO:0016020">
    <property type="term" value="C:membrane"/>
    <property type="evidence" value="ECO:0007669"/>
    <property type="project" value="UniProtKB-SubCell"/>
</dbReference>
<dbReference type="AlphaFoldDB" id="A0A8R1W323"/>
<evidence type="ECO:0000256" key="4">
    <source>
        <dbReference type="ARBA" id="ARBA00023136"/>
    </source>
</evidence>
<evidence type="ECO:0000313" key="7">
    <source>
        <dbReference type="Proteomes" id="UP000007819"/>
    </source>
</evidence>
<keyword evidence="4 5" id="KW-0472">Membrane</keyword>
<name>A0A8R1W323_ACYPI</name>
<dbReference type="RefSeq" id="XP_001951140.2">
    <property type="nucleotide sequence ID" value="XM_001951105.4"/>
</dbReference>
<dbReference type="GeneID" id="100168641"/>
<dbReference type="OrthoDB" id="6258998at2759"/>
<evidence type="ECO:0000256" key="3">
    <source>
        <dbReference type="ARBA" id="ARBA00022989"/>
    </source>
</evidence>
<dbReference type="GO" id="GO:0001671">
    <property type="term" value="F:ATPase activator activity"/>
    <property type="evidence" value="ECO:0007669"/>
    <property type="project" value="InterPro"/>
</dbReference>
<feature type="transmembrane region" description="Helical" evidence="5">
    <location>
        <begin position="91"/>
        <end position="111"/>
    </location>
</feature>
<dbReference type="PANTHER" id="PTHR18843">
    <property type="entry name" value="TORSIN-1A-INTERACTING PROTEIN"/>
    <property type="match status" value="1"/>
</dbReference>
<keyword evidence="2 5" id="KW-0812">Transmembrane</keyword>
<evidence type="ECO:0000313" key="6">
    <source>
        <dbReference type="EnsemblMetazoa" id="XP_001951140.2"/>
    </source>
</evidence>
<accession>A0A8R1W323</accession>